<keyword evidence="4" id="KW-0238">DNA-binding</keyword>
<comment type="caution">
    <text evidence="12">The sequence shown here is derived from an EMBL/GenBank/DDBJ whole genome shotgun (WGS) entry which is preliminary data.</text>
</comment>
<comment type="subcellular location">
    <subcellularLocation>
        <location evidence="1">Nucleus</location>
    </subcellularLocation>
</comment>
<dbReference type="GO" id="GO:0003700">
    <property type="term" value="F:DNA-binding transcription factor activity"/>
    <property type="evidence" value="ECO:0000318"/>
    <property type="project" value="GO_Central"/>
</dbReference>
<evidence type="ECO:0000256" key="5">
    <source>
        <dbReference type="ARBA" id="ARBA00023159"/>
    </source>
</evidence>
<dbReference type="EMBL" id="CM004394">
    <property type="protein sequence ID" value="OAY43977.1"/>
    <property type="molecule type" value="Genomic_DNA"/>
</dbReference>
<dbReference type="PANTHER" id="PTHR31713">
    <property type="entry name" value="OS02G0177800 PROTEIN"/>
    <property type="match status" value="1"/>
</dbReference>
<dbReference type="PANTHER" id="PTHR31713:SF43">
    <property type="entry name" value="CALMODULIN-BINDING PROTEIN 60 G"/>
    <property type="match status" value="1"/>
</dbReference>
<keyword evidence="7" id="KW-0539">Nucleus</keyword>
<evidence type="ECO:0000256" key="8">
    <source>
        <dbReference type="SAM" id="MobiDB-lite"/>
    </source>
</evidence>
<feature type="domain" description="Calmodulin binding protein central" evidence="10">
    <location>
        <begin position="245"/>
        <end position="310"/>
    </location>
</feature>
<dbReference type="Gramene" id="Manes.08G112800.1.v8.1">
    <property type="protein sequence ID" value="Manes.08G112800.1.v8.1.CDS"/>
    <property type="gene ID" value="Manes.08G112800.v8.1"/>
</dbReference>
<dbReference type="Pfam" id="PF20451">
    <property type="entry name" value="Calmod_bind_M"/>
    <property type="match status" value="1"/>
</dbReference>
<sequence length="556" mass="62558">MVPKRPFHGDSEDGTDSPAQDSKRFKNAIRDVLGMLSVQDIVAEIEPFIRGVVRDEIERTVQRVLQPSFRTSSNQTETSGARGFLLQFVSRPPSTIFTGSTMEAEDGNPIRLELLDARTKTLVNSGPLSSMKIEILVLDGDFGIDEREDWTENEFNANVIREREGKRPLVTGGDLNITLKSGSGLISDIIFTDNSSWQRSRRFRLGARPVTKNYSEARIREARSEAFMVKDHRGELNKKHHPPRLVDEIWRLERIAKGGATHKKLATWGIHTVRDFLQTYAINPSELRKVILGGISNRIWDMILDHANECVLDDKLYTYFEAGPSVGLLFNSVYKLVGAAFEGQMYKPLDKLAPSQMALVESLKQKAYKNVHSFIMLDSRDICGPLRSLACPQAEPFNGPNLSLQQLELPAACPDQPEMLLDFNTMGNQLEFSVAQNPNSLQVFPQTLRNSFKIRDIFPVSYPGENSWSASSSRWPLGTTSQLTPEDSQTQTSTWSPVNTCFFSSDNEGELGIISSHPSFGMLEKSKVGWCKLRAAIMWGSVRRDIAKRMWQSFCM</sequence>
<feature type="domain" description="Calmodulin binding protein-like N-terminal" evidence="9">
    <location>
        <begin position="86"/>
        <end position="232"/>
    </location>
</feature>
<evidence type="ECO:0000256" key="1">
    <source>
        <dbReference type="ARBA" id="ARBA00004123"/>
    </source>
</evidence>
<evidence type="ECO:0000256" key="2">
    <source>
        <dbReference type="ARBA" id="ARBA00007214"/>
    </source>
</evidence>
<dbReference type="OMA" id="RMARPLY"/>
<evidence type="ECO:0000256" key="4">
    <source>
        <dbReference type="ARBA" id="ARBA00023125"/>
    </source>
</evidence>
<dbReference type="AlphaFoldDB" id="A0A2C9VH00"/>
<dbReference type="GO" id="GO:0080142">
    <property type="term" value="P:regulation of salicylic acid biosynthetic process"/>
    <property type="evidence" value="ECO:0000318"/>
    <property type="project" value="GO_Central"/>
</dbReference>
<evidence type="ECO:0000256" key="3">
    <source>
        <dbReference type="ARBA" id="ARBA00023015"/>
    </source>
</evidence>
<evidence type="ECO:0000313" key="12">
    <source>
        <dbReference type="EMBL" id="OAY43977.1"/>
    </source>
</evidence>
<evidence type="ECO:0000259" key="11">
    <source>
        <dbReference type="Pfam" id="PF20452"/>
    </source>
</evidence>
<evidence type="ECO:0000256" key="7">
    <source>
        <dbReference type="ARBA" id="ARBA00023242"/>
    </source>
</evidence>
<reference evidence="13" key="1">
    <citation type="journal article" date="2016" name="Nat. Biotechnol.">
        <title>Sequencing wild and cultivated cassava and related species reveals extensive interspecific hybridization and genetic diversity.</title>
        <authorList>
            <person name="Bredeson J.V."/>
            <person name="Lyons J.B."/>
            <person name="Prochnik S.E."/>
            <person name="Wu G.A."/>
            <person name="Ha C.M."/>
            <person name="Edsinger-Gonzales E."/>
            <person name="Grimwood J."/>
            <person name="Schmutz J."/>
            <person name="Rabbi I.Y."/>
            <person name="Egesi C."/>
            <person name="Nauluvula P."/>
            <person name="Lebot V."/>
            <person name="Ndunguru J."/>
            <person name="Mkamilo G."/>
            <person name="Bart R.S."/>
            <person name="Setter T.L."/>
            <person name="Gleadow R.M."/>
            <person name="Kulakow P."/>
            <person name="Ferguson M.E."/>
            <person name="Rounsley S."/>
            <person name="Rokhsar D.S."/>
        </authorList>
    </citation>
    <scope>NUCLEOTIDE SEQUENCE [LARGE SCALE GENOMIC DNA]</scope>
    <source>
        <strain evidence="13">cv. AM560-2</strain>
    </source>
</reference>
<keyword evidence="5" id="KW-0010">Activator</keyword>
<gene>
    <name evidence="12" type="ORF">MANES_08G112800v8</name>
</gene>
<dbReference type="Pfam" id="PF20452">
    <property type="entry name" value="Calmod_bind_C"/>
    <property type="match status" value="1"/>
</dbReference>
<dbReference type="OrthoDB" id="748178at2759"/>
<evidence type="ECO:0000259" key="10">
    <source>
        <dbReference type="Pfam" id="PF20451"/>
    </source>
</evidence>
<organism evidence="12 13">
    <name type="scientific">Manihot esculenta</name>
    <name type="common">Cassava</name>
    <name type="synonym">Jatropha manihot</name>
    <dbReference type="NCBI Taxonomy" id="3983"/>
    <lineage>
        <taxon>Eukaryota</taxon>
        <taxon>Viridiplantae</taxon>
        <taxon>Streptophyta</taxon>
        <taxon>Embryophyta</taxon>
        <taxon>Tracheophyta</taxon>
        <taxon>Spermatophyta</taxon>
        <taxon>Magnoliopsida</taxon>
        <taxon>eudicotyledons</taxon>
        <taxon>Gunneridae</taxon>
        <taxon>Pentapetalae</taxon>
        <taxon>rosids</taxon>
        <taxon>fabids</taxon>
        <taxon>Malpighiales</taxon>
        <taxon>Euphorbiaceae</taxon>
        <taxon>Crotonoideae</taxon>
        <taxon>Manihoteae</taxon>
        <taxon>Manihot</taxon>
    </lineage>
</organism>
<dbReference type="InterPro" id="IPR012416">
    <property type="entry name" value="CBP60"/>
</dbReference>
<dbReference type="STRING" id="3983.A0A2C9VH00"/>
<dbReference type="Pfam" id="PF07887">
    <property type="entry name" value="Calmodulin_bind"/>
    <property type="match status" value="1"/>
</dbReference>
<evidence type="ECO:0000256" key="6">
    <source>
        <dbReference type="ARBA" id="ARBA00023163"/>
    </source>
</evidence>
<keyword evidence="13" id="KW-1185">Reference proteome</keyword>
<accession>A0A2C9VH00</accession>
<evidence type="ECO:0000313" key="13">
    <source>
        <dbReference type="Proteomes" id="UP000091857"/>
    </source>
</evidence>
<dbReference type="InterPro" id="IPR046831">
    <property type="entry name" value="Calmodulin_bind_N"/>
</dbReference>
<comment type="similarity">
    <text evidence="2">Belongs to the plant ACBP60 protein family.</text>
</comment>
<feature type="region of interest" description="Disordered" evidence="8">
    <location>
        <begin position="1"/>
        <end position="22"/>
    </location>
</feature>
<proteinExistence type="inferred from homology"/>
<evidence type="ECO:0000259" key="9">
    <source>
        <dbReference type="Pfam" id="PF07887"/>
    </source>
</evidence>
<dbReference type="GO" id="GO:0005516">
    <property type="term" value="F:calmodulin binding"/>
    <property type="evidence" value="ECO:0007669"/>
    <property type="project" value="InterPro"/>
</dbReference>
<dbReference type="InterPro" id="IPR046829">
    <property type="entry name" value="Calmod_bind_C"/>
</dbReference>
<keyword evidence="6" id="KW-0804">Transcription</keyword>
<dbReference type="GO" id="GO:0005634">
    <property type="term" value="C:nucleus"/>
    <property type="evidence" value="ECO:0000318"/>
    <property type="project" value="GO_Central"/>
</dbReference>
<feature type="domain" description="Calmodulin binding protein C-terminal" evidence="11">
    <location>
        <begin position="315"/>
        <end position="374"/>
    </location>
</feature>
<dbReference type="InterPro" id="IPR046830">
    <property type="entry name" value="Calmod_bind_M"/>
</dbReference>
<keyword evidence="3" id="KW-0805">Transcription regulation</keyword>
<dbReference type="GO" id="GO:0043565">
    <property type="term" value="F:sequence-specific DNA binding"/>
    <property type="evidence" value="ECO:0000318"/>
    <property type="project" value="GO_Central"/>
</dbReference>
<dbReference type="Proteomes" id="UP000091857">
    <property type="component" value="Chromosome 8"/>
</dbReference>
<feature type="region of interest" description="Disordered" evidence="8">
    <location>
        <begin position="465"/>
        <end position="493"/>
    </location>
</feature>
<name>A0A2C9VH00_MANES</name>
<protein>
    <submittedName>
        <fullName evidence="12">Uncharacterized protein</fullName>
    </submittedName>
</protein>